<dbReference type="PANTHER" id="PTHR21615">
    <property type="entry name" value="CYCLIN N-TERMINAL DOMAIN-CONTAINING PROTEIN 1"/>
    <property type="match status" value="1"/>
</dbReference>
<organism evidence="2 3">
    <name type="scientific">Atta cephalotes</name>
    <name type="common">Leafcutter ant</name>
    <dbReference type="NCBI Taxonomy" id="12957"/>
    <lineage>
        <taxon>Eukaryota</taxon>
        <taxon>Metazoa</taxon>
        <taxon>Ecdysozoa</taxon>
        <taxon>Arthropoda</taxon>
        <taxon>Hexapoda</taxon>
        <taxon>Insecta</taxon>
        <taxon>Pterygota</taxon>
        <taxon>Neoptera</taxon>
        <taxon>Endopterygota</taxon>
        <taxon>Hymenoptera</taxon>
        <taxon>Apocrita</taxon>
        <taxon>Aculeata</taxon>
        <taxon>Formicoidea</taxon>
        <taxon>Formicidae</taxon>
        <taxon>Myrmicinae</taxon>
        <taxon>Atta</taxon>
    </lineage>
</organism>
<dbReference type="eggNOG" id="ENOG502QVK8">
    <property type="taxonomic scope" value="Eukaryota"/>
</dbReference>
<dbReference type="GO" id="GO:0007131">
    <property type="term" value="P:reciprocal meiotic recombination"/>
    <property type="evidence" value="ECO:0007669"/>
    <property type="project" value="TreeGrafter"/>
</dbReference>
<dbReference type="KEGG" id="acep:105622714"/>
<dbReference type="OrthoDB" id="9983043at2759"/>
<dbReference type="EMBL" id="ADTU01022709">
    <property type="status" value="NOT_ANNOTATED_CDS"/>
    <property type="molecule type" value="Genomic_DNA"/>
</dbReference>
<evidence type="ECO:0000259" key="1">
    <source>
        <dbReference type="Pfam" id="PF00134"/>
    </source>
</evidence>
<dbReference type="PANTHER" id="PTHR21615:SF2">
    <property type="entry name" value="CYCLIN N-TERMINAL DOMAIN-CONTAINING PROTEIN 1"/>
    <property type="match status" value="1"/>
</dbReference>
<proteinExistence type="predicted"/>
<protein>
    <recommendedName>
        <fullName evidence="1">Cyclin N-terminal domain-containing protein</fullName>
    </recommendedName>
</protein>
<gene>
    <name evidence="2" type="primary">105622714</name>
</gene>
<dbReference type="InterPro" id="IPR036915">
    <property type="entry name" value="Cyclin-like_sf"/>
</dbReference>
<dbReference type="InParanoid" id="A0A158NPQ9"/>
<dbReference type="OMA" id="CFKETRI"/>
<dbReference type="EnsemblMetazoa" id="XM_012204127.1">
    <property type="protein sequence ID" value="XP_012059517.1"/>
    <property type="gene ID" value="LOC105622714"/>
</dbReference>
<dbReference type="AlphaFoldDB" id="A0A158NPQ9"/>
<accession>A0A158NPQ9</accession>
<reference evidence="2" key="2">
    <citation type="submission" date="2016-04" db="UniProtKB">
        <authorList>
            <consortium name="EnsemblMetazoa"/>
        </authorList>
    </citation>
    <scope>IDENTIFICATION</scope>
</reference>
<dbReference type="InterPro" id="IPR006671">
    <property type="entry name" value="Cyclin_N"/>
</dbReference>
<dbReference type="SUPFAM" id="SSF47954">
    <property type="entry name" value="Cyclin-like"/>
    <property type="match status" value="1"/>
</dbReference>
<reference evidence="3" key="1">
    <citation type="journal article" date="2011" name="PLoS Genet.">
        <title>The genome sequence of the leaf-cutter ant Atta cephalotes reveals insights into its obligate symbiotic lifestyle.</title>
        <authorList>
            <person name="Suen G."/>
            <person name="Teiling C."/>
            <person name="Li L."/>
            <person name="Holt C."/>
            <person name="Abouheif E."/>
            <person name="Bornberg-Bauer E."/>
            <person name="Bouffard P."/>
            <person name="Caldera E.J."/>
            <person name="Cash E."/>
            <person name="Cavanaugh A."/>
            <person name="Denas O."/>
            <person name="Elhaik E."/>
            <person name="Fave M.J."/>
            <person name="Gadau J."/>
            <person name="Gibson J.D."/>
            <person name="Graur D."/>
            <person name="Grubbs K.J."/>
            <person name="Hagen D.E."/>
            <person name="Harkins T.T."/>
            <person name="Helmkampf M."/>
            <person name="Hu H."/>
            <person name="Johnson B.R."/>
            <person name="Kim J."/>
            <person name="Marsh S.E."/>
            <person name="Moeller J.A."/>
            <person name="Munoz-Torres M.C."/>
            <person name="Murphy M.C."/>
            <person name="Naughton M.C."/>
            <person name="Nigam S."/>
            <person name="Overson R."/>
            <person name="Rajakumar R."/>
            <person name="Reese J.T."/>
            <person name="Scott J.J."/>
            <person name="Smith C.R."/>
            <person name="Tao S."/>
            <person name="Tsutsui N.D."/>
            <person name="Viljakainen L."/>
            <person name="Wissler L."/>
            <person name="Yandell M.D."/>
            <person name="Zimmer F."/>
            <person name="Taylor J."/>
            <person name="Slater S.C."/>
            <person name="Clifton S.W."/>
            <person name="Warren W.C."/>
            <person name="Elsik C.G."/>
            <person name="Smith C.D."/>
            <person name="Weinstock G.M."/>
            <person name="Gerardo N.M."/>
            <person name="Currie C.R."/>
        </authorList>
    </citation>
    <scope>NUCLEOTIDE SEQUENCE [LARGE SCALE GENOMIC DNA]</scope>
</reference>
<sequence length="296" mass="34100">MDLDTAYIEPLIHDWMEHLQQTMRKQEQEQIANATDFAMPFIAIPASTMKAAFKIAEYLELEPNVKYMAIELYDRFMCKHFWELFKTEFVNDPSEASWFKICKKISNQTKLNLMSCFQLACKMDSHSSILGIPQILNILYLIDKESEYTRNMISSSEIKVFKTVGFTMPLYTPLHCIEILLAATGLGETPNTFNISIDLLDLAYLKHDRLYSQFHSYYMHKDTVNTEYVARKLISLKSNILYLSAAIVYCTTFFLCLDTNALGEQIIVAKLAELSDTTDIDIFNMANMLLSIATQE</sequence>
<dbReference type="Gene3D" id="1.10.472.10">
    <property type="entry name" value="Cyclin-like"/>
    <property type="match status" value="1"/>
</dbReference>
<keyword evidence="3" id="KW-1185">Reference proteome</keyword>
<evidence type="ECO:0000313" key="2">
    <source>
        <dbReference type="EnsemblMetazoa" id="XP_012059517.1"/>
    </source>
</evidence>
<dbReference type="Proteomes" id="UP000005205">
    <property type="component" value="Unassembled WGS sequence"/>
</dbReference>
<dbReference type="STRING" id="12957.A0A158NPQ9"/>
<dbReference type="GO" id="GO:0035861">
    <property type="term" value="C:site of double-strand break"/>
    <property type="evidence" value="ECO:0007669"/>
    <property type="project" value="TreeGrafter"/>
</dbReference>
<name>A0A158NPQ9_ATTCE</name>
<dbReference type="EMBL" id="ADTU01022710">
    <property type="status" value="NOT_ANNOTATED_CDS"/>
    <property type="molecule type" value="Genomic_DNA"/>
</dbReference>
<dbReference type="CDD" id="cd20541">
    <property type="entry name" value="CYCLIN_CNTD1"/>
    <property type="match status" value="1"/>
</dbReference>
<dbReference type="Pfam" id="PF00134">
    <property type="entry name" value="Cyclin_N"/>
    <property type="match status" value="1"/>
</dbReference>
<evidence type="ECO:0000313" key="3">
    <source>
        <dbReference type="Proteomes" id="UP000005205"/>
    </source>
</evidence>
<feature type="domain" description="Cyclin N-terminal" evidence="1">
    <location>
        <begin position="53"/>
        <end position="168"/>
    </location>
</feature>